<feature type="compositionally biased region" description="Polar residues" evidence="8">
    <location>
        <begin position="2152"/>
        <end position="2164"/>
    </location>
</feature>
<dbReference type="EMBL" id="VSWD01000011">
    <property type="protein sequence ID" value="KAK3088419.1"/>
    <property type="molecule type" value="Genomic_DNA"/>
</dbReference>
<feature type="compositionally biased region" description="Basic and acidic residues" evidence="8">
    <location>
        <begin position="1183"/>
        <end position="1197"/>
    </location>
</feature>
<dbReference type="InterPro" id="IPR050951">
    <property type="entry name" value="Retrovirus_Pol_polyprotein"/>
</dbReference>
<proteinExistence type="predicted"/>
<evidence type="ECO:0000313" key="13">
    <source>
        <dbReference type="Proteomes" id="UP001186944"/>
    </source>
</evidence>
<feature type="region of interest" description="Disordered" evidence="8">
    <location>
        <begin position="2042"/>
        <end position="2167"/>
    </location>
</feature>
<feature type="domain" description="C2H2-type" evidence="9">
    <location>
        <begin position="2423"/>
        <end position="2447"/>
    </location>
</feature>
<feature type="compositionally biased region" description="Acidic residues" evidence="8">
    <location>
        <begin position="1261"/>
        <end position="1270"/>
    </location>
</feature>
<keyword evidence="13" id="KW-1185">Reference proteome</keyword>
<feature type="domain" description="C2H2-type" evidence="9">
    <location>
        <begin position="1562"/>
        <end position="1591"/>
    </location>
</feature>
<dbReference type="InterPro" id="IPR043502">
    <property type="entry name" value="DNA/RNA_pol_sf"/>
</dbReference>
<evidence type="ECO:0000256" key="2">
    <source>
        <dbReference type="ARBA" id="ARBA00022723"/>
    </source>
</evidence>
<dbReference type="InterPro" id="IPR041588">
    <property type="entry name" value="Integrase_H2C2"/>
</dbReference>
<dbReference type="Pfam" id="PF17921">
    <property type="entry name" value="Integrase_H2C2"/>
    <property type="match status" value="1"/>
</dbReference>
<feature type="domain" description="C2H2-type" evidence="9">
    <location>
        <begin position="2356"/>
        <end position="2383"/>
    </location>
</feature>
<dbReference type="PROSITE" id="PS50994">
    <property type="entry name" value="INTEGRASE"/>
    <property type="match status" value="1"/>
</dbReference>
<dbReference type="InterPro" id="IPR043128">
    <property type="entry name" value="Rev_trsase/Diguanyl_cyclase"/>
</dbReference>
<dbReference type="GO" id="GO:0008270">
    <property type="term" value="F:zinc ion binding"/>
    <property type="evidence" value="ECO:0007669"/>
    <property type="project" value="UniProtKB-KW"/>
</dbReference>
<keyword evidence="2" id="KW-0479">Metal-binding</keyword>
<name>A0AA88XQ49_PINIB</name>
<dbReference type="SUPFAM" id="SSF50630">
    <property type="entry name" value="Acid proteases"/>
    <property type="match status" value="1"/>
</dbReference>
<dbReference type="CDD" id="cd05481">
    <property type="entry name" value="retropepsin_like_LTR_1"/>
    <property type="match status" value="1"/>
</dbReference>
<keyword evidence="6" id="KW-0539">Nucleus</keyword>
<evidence type="ECO:0000256" key="7">
    <source>
        <dbReference type="PROSITE-ProRule" id="PRU00042"/>
    </source>
</evidence>
<feature type="domain" description="Reverse transcriptase" evidence="10">
    <location>
        <begin position="464"/>
        <end position="640"/>
    </location>
</feature>
<feature type="compositionally biased region" description="Polar residues" evidence="8">
    <location>
        <begin position="2099"/>
        <end position="2126"/>
    </location>
</feature>
<dbReference type="FunFam" id="3.30.160.60:FF:000145">
    <property type="entry name" value="Zinc finger protein 574"/>
    <property type="match status" value="1"/>
</dbReference>
<dbReference type="InterPro" id="IPR036236">
    <property type="entry name" value="Znf_C2H2_sf"/>
</dbReference>
<evidence type="ECO:0000259" key="11">
    <source>
        <dbReference type="PROSITE" id="PS50994"/>
    </source>
</evidence>
<evidence type="ECO:0000259" key="10">
    <source>
        <dbReference type="PROSITE" id="PS50878"/>
    </source>
</evidence>
<feature type="domain" description="C2H2-type" evidence="9">
    <location>
        <begin position="1534"/>
        <end position="1561"/>
    </location>
</feature>
<dbReference type="InterPro" id="IPR021109">
    <property type="entry name" value="Peptidase_aspartic_dom_sf"/>
</dbReference>
<dbReference type="FunFam" id="3.10.20.370:FF:000001">
    <property type="entry name" value="Retrovirus-related Pol polyprotein from transposon 17.6-like protein"/>
    <property type="match status" value="1"/>
</dbReference>
<dbReference type="InterPro" id="IPR041577">
    <property type="entry name" value="RT_RNaseH_2"/>
</dbReference>
<evidence type="ECO:0008006" key="14">
    <source>
        <dbReference type="Google" id="ProtNLM"/>
    </source>
</evidence>
<sequence length="2481" mass="278987">MAKNLTPPGQLSLSGNLKENFRRFKQQFEIYLSATGLKSQSDDIKTNTLLHVIGPDAIEIFNTFSWTEEGDSAGDNKKVDKVLAKFEKYCNPRKNVAYERHVFNTRTQGPSENIDAFVTDLRILAKSCEFGDLHDTLIRDRIVCGTNSDVVRGRLLRESDLTLQKAIDVCRSAESSKQQLKNMAGASSAPAPEQSVNAVRKKGQANKFFGGKGSQSKPFKDYRYDCNKCGRKHEARKCPAFGQTCGKCHRKDHFAAKCPYKKRREKVNALDPKESDSEDEFLVNGIVNQSQKSKKSDDWMVKVVCNDKLLKLKIDTGAQCNVISLDTYKRLSRKSLRKSRTKLVSYFGHKMSTYGETDLALLYKDKYHVVPFLVVRGDVDSVLGSKSSVEMELIQRLYQVDSEKQNTVDVFTEFRDVFEGLGHLKGKYKIRTDDRVQPVVHPPRKVPFALREKVKAELSRMESLGVIEKVNKPTSWVNSMVVVEKKNRVRICIDPRDLNRAIKREHFPMKTVEDVAVKLQGAKVFSTLDASSGFWTIELDEESSMKTTFNTPFGRYKYRRMPFGISSAPEVFQKRISEIFDDIEGCEAIMDDVLIWGETIEQHNKRLRIVLERVRAANLKLNKQKCKISLTEVKYMGHIIGSDGLKTDPDKIAAITSMPEPKCKKELQRFMGMVNYLGKFVRNLSDINQPLRELLEKDISWHWDERHAKSFKDLKKALTESPVLQYYDQRKPVTLSVDASSQGLGACLLQEGRPVAYASRSLNKSERNYAQIEKELLAVVFGCLKYHQFVYGHKVHVETDHKPLESLFRKTLSSAPPRIQRMMLKIQRYDLFVQYKPGKELYVADTLSRNAKRDENFDKDEDCFKVYVVENLPVTTERMEKIQKETETDQEMRVLRETILAGWPNLRADCPSIIKDFWNFREELSISEGMILKGKRIVVPNSQRKEMLDALHYDHAGIEKCRSRARDVLFWPGINNDLADYVEHCKICGSMRNRQQKEPLKPHEIPDRPWQKLGIDLFDLENHTYVLIVDYYSKFYELSRLTSTKSSQVIEMIKPHFARYGIPEEVVSDNGPQFASKEFAEFAGKYGFKHTTSSPRYPQSNGMIERTVQSVKRLLKKAKMDKRDPYIAMLENRNTPLENLGYSPVQLLMSRRIRGIIPANPKLLMPKTPSLMRTKKGLQKNQENQRRNYDKHAKDLPKLNIGDSVNIQTEGQPYREGTVVDIAPEPRSYIVQSDGVNYRRNRGHLLLTKNTDQTRTNQEQSVDDQFDEDHTENVQQESLNDAGHIDDKAEPSDQTPAKKISKGPDDAEETSSNYMKLVNATATATTNTRRTDTIRTRWSTKSQEPEVCMPVQVSTLPSSTPTNIIINPLTVTTSEGEGDDGTSASPSKGEKRNLSLELLCQVGSSELQNITRQSPDSPSPYIIIDSNQKVGGDGIQQMSAMGRHFVHIVSDNNSQLLCIQNSGDVTEKGDTEGPHYASVLEISAEEFARLKNESKLIEDKRQNVKTEVASVSDQGKSEIQSVEKKRRVSKPGRHICPYCGRACAKPSVLQKHLRAHTGERPYPCTSCGFAFKTKSNLYKHCKSRAHALKAIVTEGNAGSASSPIKLHDDASDEEITDEAEESVDEDANSLHSIEMTDEKLIENIEGNDNVIPLKVERTKSFEGREQAPIHVLQSVAKYLEKPKEERPKVEIQQKKPESQRPRIATKLKKLKLDLEGENRTVLKLIRSSSVQESKSQSTSSLRRAVSVIDQHNTVTPIQVRYSVLDHESQTNQQKASGSKSGTGAYLTKTEDVRIVSDKDTTNSDIISLMSNSDDQKFVSVISNKGEDKQFVPITLVKTSSPAGGVIYTAAKMLPKIAPKKEFKETIISSDVGASVGNTRTASSEGSTEQYVMHKTSSGGSVSVRPLSLEVLQTGDATRENSKRPILVKQDAIDIKSGVSEKSIDVATPSSETEIIYLPNANADPTKSLKALRQLENLSEKYKKETIAGYQLLPSIMSFPDGSCQVTLQYIPKSGESDHSQDTVGESGKNITSAAQLHCIAKELSESSKVDRETSQRASGKSKSMDSEILKQRIQDLISRNARIVKTPMAEPPRYKRPTSRQSSEVEMPQSPSIIQVQNKPNASISAATDVGQSEPCDSEVKQPSAEDEEMDTSNIKETNDNDSLPISADIKPKTLPILSDISFTVPLGGYMPPMVPALRIGGNNSSNFGPIVGQLIRQPPITLQLSGLPPMTPTSQSTPVHLPFQFQHPFFDNDNMEVNGSDITEDKSKEVDKEEDVVVENEIKVNLIKISDVPGVSQQLGQQDACSSETNPKIMHVLINNSSDNVSVQSTSNVQQSTHGADGENTVHGIEDSGNYKCDLCGKSFTEQQHLILHRKIHVMEPAYGCSLCGKKFTSIQQCMIHCQEHKKHPNQPIATKDNPRPFRCLECDTGFRTKFHLSRHFKSRLHIYKLEELKMIPQGTYSFIEEILPSLDSFSSEGVP</sequence>
<dbReference type="Pfam" id="PF00665">
    <property type="entry name" value="rve"/>
    <property type="match status" value="1"/>
</dbReference>
<dbReference type="PROSITE" id="PS50157">
    <property type="entry name" value="ZINC_FINGER_C2H2_2"/>
    <property type="match status" value="5"/>
</dbReference>
<dbReference type="FunFam" id="3.30.420.10:FF:000063">
    <property type="entry name" value="Retrovirus-related Pol polyprotein from transposon 297-like Protein"/>
    <property type="match status" value="1"/>
</dbReference>
<dbReference type="FunFam" id="1.10.340.70:FF:000003">
    <property type="entry name" value="Protein CBG25708"/>
    <property type="match status" value="1"/>
</dbReference>
<dbReference type="Gene3D" id="3.30.420.10">
    <property type="entry name" value="Ribonuclease H-like superfamily/Ribonuclease H"/>
    <property type="match status" value="1"/>
</dbReference>
<evidence type="ECO:0000256" key="6">
    <source>
        <dbReference type="ARBA" id="ARBA00023242"/>
    </source>
</evidence>
<dbReference type="InterPro" id="IPR036397">
    <property type="entry name" value="RNaseH_sf"/>
</dbReference>
<dbReference type="FunFam" id="3.30.160.60:FF:000065">
    <property type="entry name" value="B-cell CLL/lymphoma 6, member B"/>
    <property type="match status" value="1"/>
</dbReference>
<feature type="compositionally biased region" description="Polar residues" evidence="8">
    <location>
        <begin position="1248"/>
        <end position="1260"/>
    </location>
</feature>
<organism evidence="12 13">
    <name type="scientific">Pinctada imbricata</name>
    <name type="common">Atlantic pearl-oyster</name>
    <name type="synonym">Pinctada martensii</name>
    <dbReference type="NCBI Taxonomy" id="66713"/>
    <lineage>
        <taxon>Eukaryota</taxon>
        <taxon>Metazoa</taxon>
        <taxon>Spiralia</taxon>
        <taxon>Lophotrochozoa</taxon>
        <taxon>Mollusca</taxon>
        <taxon>Bivalvia</taxon>
        <taxon>Autobranchia</taxon>
        <taxon>Pteriomorphia</taxon>
        <taxon>Pterioida</taxon>
        <taxon>Pterioidea</taxon>
        <taxon>Pteriidae</taxon>
        <taxon>Pinctada</taxon>
    </lineage>
</organism>
<feature type="compositionally biased region" description="Basic and acidic residues" evidence="8">
    <location>
        <begin position="2042"/>
        <end position="2054"/>
    </location>
</feature>
<dbReference type="PROSITE" id="PS50878">
    <property type="entry name" value="RT_POL"/>
    <property type="match status" value="1"/>
</dbReference>
<dbReference type="GO" id="GO:0003676">
    <property type="term" value="F:nucleic acid binding"/>
    <property type="evidence" value="ECO:0007669"/>
    <property type="project" value="InterPro"/>
</dbReference>
<keyword evidence="4 7" id="KW-0863">Zinc-finger</keyword>
<comment type="subcellular location">
    <subcellularLocation>
        <location evidence="1">Nucleus</location>
    </subcellularLocation>
</comment>
<protein>
    <recommendedName>
        <fullName evidence="14">Endonuclease</fullName>
    </recommendedName>
</protein>
<feature type="compositionally biased region" description="Basic and acidic residues" evidence="8">
    <location>
        <begin position="2062"/>
        <end position="2073"/>
    </location>
</feature>
<evidence type="ECO:0000313" key="12">
    <source>
        <dbReference type="EMBL" id="KAK3088419.1"/>
    </source>
</evidence>
<dbReference type="InterPro" id="IPR013087">
    <property type="entry name" value="Znf_C2H2_type"/>
</dbReference>
<reference evidence="12" key="1">
    <citation type="submission" date="2019-08" db="EMBL/GenBank/DDBJ databases">
        <title>The improved chromosome-level genome for the pearl oyster Pinctada fucata martensii using PacBio sequencing and Hi-C.</title>
        <authorList>
            <person name="Zheng Z."/>
        </authorList>
    </citation>
    <scope>NUCLEOTIDE SEQUENCE</scope>
    <source>
        <strain evidence="12">ZZ-2019</strain>
        <tissue evidence="12">Adductor muscle</tissue>
    </source>
</reference>
<dbReference type="GO" id="GO:0005634">
    <property type="term" value="C:nucleus"/>
    <property type="evidence" value="ECO:0007669"/>
    <property type="project" value="UniProtKB-SubCell"/>
</dbReference>
<dbReference type="GO" id="GO:0015074">
    <property type="term" value="P:DNA integration"/>
    <property type="evidence" value="ECO:0007669"/>
    <property type="project" value="InterPro"/>
</dbReference>
<dbReference type="Proteomes" id="UP001186944">
    <property type="component" value="Unassembled WGS sequence"/>
</dbReference>
<dbReference type="SUPFAM" id="SSF57667">
    <property type="entry name" value="beta-beta-alpha zinc fingers"/>
    <property type="match status" value="3"/>
</dbReference>
<feature type="domain" description="Integrase catalytic" evidence="11">
    <location>
        <begin position="1005"/>
        <end position="1169"/>
    </location>
</feature>
<dbReference type="Gene3D" id="3.10.10.10">
    <property type="entry name" value="HIV Type 1 Reverse Transcriptase, subunit A, domain 1"/>
    <property type="match status" value="1"/>
</dbReference>
<dbReference type="SUPFAM" id="SSF56672">
    <property type="entry name" value="DNA/RNA polymerases"/>
    <property type="match status" value="1"/>
</dbReference>
<dbReference type="Gene3D" id="1.10.340.70">
    <property type="match status" value="1"/>
</dbReference>
<dbReference type="SMART" id="SM00355">
    <property type="entry name" value="ZnF_C2H2"/>
    <property type="match status" value="5"/>
</dbReference>
<dbReference type="SUPFAM" id="SSF53098">
    <property type="entry name" value="Ribonuclease H-like"/>
    <property type="match status" value="1"/>
</dbReference>
<dbReference type="PANTHER" id="PTHR37984">
    <property type="entry name" value="PROTEIN CBG26694"/>
    <property type="match status" value="1"/>
</dbReference>
<dbReference type="CDD" id="cd09274">
    <property type="entry name" value="RNase_HI_RT_Ty3"/>
    <property type="match status" value="1"/>
</dbReference>
<evidence type="ECO:0000259" key="9">
    <source>
        <dbReference type="PROSITE" id="PS50157"/>
    </source>
</evidence>
<keyword evidence="3" id="KW-0677">Repeat</keyword>
<gene>
    <name evidence="12" type="ORF">FSP39_018949</name>
</gene>
<evidence type="ECO:0000256" key="3">
    <source>
        <dbReference type="ARBA" id="ARBA00022737"/>
    </source>
</evidence>
<feature type="region of interest" description="Disordered" evidence="8">
    <location>
        <begin position="1597"/>
        <end position="1628"/>
    </location>
</feature>
<dbReference type="Gene3D" id="2.40.70.10">
    <property type="entry name" value="Acid Proteases"/>
    <property type="match status" value="1"/>
</dbReference>
<dbReference type="PANTHER" id="PTHR37984:SF8">
    <property type="entry name" value="CCHC-TYPE DOMAIN-CONTAINING PROTEIN"/>
    <property type="match status" value="1"/>
</dbReference>
<dbReference type="InterPro" id="IPR001584">
    <property type="entry name" value="Integrase_cat-core"/>
</dbReference>
<feature type="domain" description="C2H2-type" evidence="9">
    <location>
        <begin position="2384"/>
        <end position="2411"/>
    </location>
</feature>
<dbReference type="Gene3D" id="3.30.70.270">
    <property type="match status" value="2"/>
</dbReference>
<dbReference type="InterPro" id="IPR000477">
    <property type="entry name" value="RT_dom"/>
</dbReference>
<dbReference type="FunFam" id="3.10.10.10:FF:000003">
    <property type="entry name" value="Retrovirus-related Pol polyprotein from transposon 297-like Protein"/>
    <property type="match status" value="1"/>
</dbReference>
<keyword evidence="5" id="KW-0862">Zinc</keyword>
<dbReference type="Pfam" id="PF17919">
    <property type="entry name" value="RT_RNaseH_2"/>
    <property type="match status" value="1"/>
</dbReference>
<dbReference type="FunFam" id="3.30.70.270:FF:000026">
    <property type="entry name" value="Transposon Ty3-G Gag-Pol polyprotein"/>
    <property type="match status" value="1"/>
</dbReference>
<feature type="region of interest" description="Disordered" evidence="8">
    <location>
        <begin position="1176"/>
        <end position="1220"/>
    </location>
</feature>
<evidence type="ECO:0000256" key="4">
    <source>
        <dbReference type="ARBA" id="ARBA00022771"/>
    </source>
</evidence>
<evidence type="ECO:0000256" key="5">
    <source>
        <dbReference type="ARBA" id="ARBA00022833"/>
    </source>
</evidence>
<accession>A0AA88XQ49</accession>
<dbReference type="CDD" id="cd01647">
    <property type="entry name" value="RT_LTR"/>
    <property type="match status" value="1"/>
</dbReference>
<feature type="region of interest" description="Disordered" evidence="8">
    <location>
        <begin position="1371"/>
        <end position="1393"/>
    </location>
</feature>
<dbReference type="InterPro" id="IPR012337">
    <property type="entry name" value="RNaseH-like_sf"/>
</dbReference>
<comment type="caution">
    <text evidence="12">The sequence shown here is derived from an EMBL/GenBank/DDBJ whole genome shotgun (WGS) entry which is preliminary data.</text>
</comment>
<evidence type="ECO:0000256" key="8">
    <source>
        <dbReference type="SAM" id="MobiDB-lite"/>
    </source>
</evidence>
<dbReference type="Gene3D" id="3.30.160.60">
    <property type="entry name" value="Classic Zinc Finger"/>
    <property type="match status" value="4"/>
</dbReference>
<evidence type="ECO:0000256" key="1">
    <source>
        <dbReference type="ARBA" id="ARBA00004123"/>
    </source>
</evidence>
<dbReference type="Pfam" id="PF00078">
    <property type="entry name" value="RVT_1"/>
    <property type="match status" value="1"/>
</dbReference>
<dbReference type="PROSITE" id="PS00028">
    <property type="entry name" value="ZINC_FINGER_C2H2_1"/>
    <property type="match status" value="5"/>
</dbReference>
<feature type="region of interest" description="Disordered" evidence="8">
    <location>
        <begin position="1245"/>
        <end position="1312"/>
    </location>
</feature>
<feature type="compositionally biased region" description="Acidic residues" evidence="8">
    <location>
        <begin position="1610"/>
        <end position="1627"/>
    </location>
</feature>